<dbReference type="Pfam" id="PF25944">
    <property type="entry name" value="Beta-barrel_RND"/>
    <property type="match status" value="1"/>
</dbReference>
<evidence type="ECO:0000259" key="4">
    <source>
        <dbReference type="Pfam" id="PF25917"/>
    </source>
</evidence>
<evidence type="ECO:0000259" key="3">
    <source>
        <dbReference type="Pfam" id="PF25876"/>
    </source>
</evidence>
<dbReference type="InterPro" id="IPR058627">
    <property type="entry name" value="MdtA-like_C"/>
</dbReference>
<dbReference type="PANTHER" id="PTHR30158:SF23">
    <property type="entry name" value="MULTIDRUG RESISTANCE PROTEIN MEXA"/>
    <property type="match status" value="1"/>
</dbReference>
<dbReference type="NCBIfam" id="TIGR01730">
    <property type="entry name" value="RND_mfp"/>
    <property type="match status" value="1"/>
</dbReference>
<dbReference type="Pfam" id="PF25967">
    <property type="entry name" value="RND-MFP_C"/>
    <property type="match status" value="1"/>
</dbReference>
<dbReference type="InterPro" id="IPR006143">
    <property type="entry name" value="RND_pump_MFP"/>
</dbReference>
<evidence type="ECO:0000313" key="8">
    <source>
        <dbReference type="EMBL" id="SET58578.1"/>
    </source>
</evidence>
<dbReference type="GO" id="GO:0022857">
    <property type="term" value="F:transmembrane transporter activity"/>
    <property type="evidence" value="ECO:0007669"/>
    <property type="project" value="InterPro"/>
</dbReference>
<dbReference type="Pfam" id="PF25917">
    <property type="entry name" value="BSH_RND"/>
    <property type="match status" value="1"/>
</dbReference>
<dbReference type="InterPro" id="IPR058626">
    <property type="entry name" value="MdtA-like_b-barrel"/>
</dbReference>
<evidence type="ECO:0000256" key="1">
    <source>
        <dbReference type="ARBA" id="ARBA00004196"/>
    </source>
</evidence>
<accession>A0A1I0FM65</accession>
<evidence type="ECO:0000313" key="9">
    <source>
        <dbReference type="Proteomes" id="UP000183339"/>
    </source>
</evidence>
<dbReference type="PROSITE" id="PS51257">
    <property type="entry name" value="PROKAR_LIPOPROTEIN"/>
    <property type="match status" value="1"/>
</dbReference>
<evidence type="ECO:0000313" key="10">
    <source>
        <dbReference type="Proteomes" id="UP000183898"/>
    </source>
</evidence>
<dbReference type="Proteomes" id="UP000183898">
    <property type="component" value="Unassembled WGS sequence"/>
</dbReference>
<organism evidence="8 9">
    <name type="scientific">Nitrosospira multiformis</name>
    <dbReference type="NCBI Taxonomy" id="1231"/>
    <lineage>
        <taxon>Bacteria</taxon>
        <taxon>Pseudomonadati</taxon>
        <taxon>Pseudomonadota</taxon>
        <taxon>Betaproteobacteria</taxon>
        <taxon>Nitrosomonadales</taxon>
        <taxon>Nitrosomonadaceae</taxon>
        <taxon>Nitrosospira</taxon>
    </lineage>
</organism>
<dbReference type="AlphaFoldDB" id="A0A1I0FM65"/>
<dbReference type="RefSeq" id="WP_368086241.1">
    <property type="nucleotide sequence ID" value="NZ_FOCT01000010.1"/>
</dbReference>
<dbReference type="InterPro" id="IPR058625">
    <property type="entry name" value="MdtA-like_BSH"/>
</dbReference>
<sequence length="363" mass="41370">MKMVTKLSIVLGLIATLVLSGCQKHETHEEMPHYAATTPFREDTSILEPYVCQIRAIRHIEVRSLEKGYLTHIFIDEGQWVKKGQPMFKIMPNVYQAELLTAEAEAQNMNIEYLNTKALADKNIVSPNELALAKAKLDKANAQVNLAKTHLGFTDIRAPFDGITDHLAVRIGSLLDEDDLLTELSDIAHLWVYFNVPEAKYLDFIRREKGKTNEKVQLRMANGEIYDHTGVIETIVGDFYNTSGNIQFRALFENPDRVLRHGQTGTILMTVPYPNAMLIPQKATFEIMDKIYLYVVNKEEKVEQRLLQIEAELPHMFIVKSGVNDGERILIEGMRKVSPGDKVMIDLKPPQEVRSELMKLYTE</sequence>
<reference evidence="9 10" key="1">
    <citation type="submission" date="2016-10" db="EMBL/GenBank/DDBJ databases">
        <authorList>
            <person name="de Groot N.N."/>
        </authorList>
    </citation>
    <scope>NUCLEOTIDE SEQUENCE [LARGE SCALE GENOMIC DNA]</scope>
    <source>
        <strain evidence="7 10">Nl18</strain>
        <strain evidence="8 9">Nl7</strain>
    </source>
</reference>
<comment type="subcellular location">
    <subcellularLocation>
        <location evidence="1">Cell envelope</location>
    </subcellularLocation>
</comment>
<dbReference type="Gene3D" id="1.10.287.470">
    <property type="entry name" value="Helix hairpin bin"/>
    <property type="match status" value="1"/>
</dbReference>
<dbReference type="Gene3D" id="2.40.50.100">
    <property type="match status" value="1"/>
</dbReference>
<gene>
    <name evidence="7" type="ORF">SAMN05216404_11053</name>
    <name evidence="8" type="ORF">SAMN05216412_10950</name>
</gene>
<dbReference type="SUPFAM" id="SSF111369">
    <property type="entry name" value="HlyD-like secretion proteins"/>
    <property type="match status" value="1"/>
</dbReference>
<dbReference type="GO" id="GO:0030313">
    <property type="term" value="C:cell envelope"/>
    <property type="evidence" value="ECO:0007669"/>
    <property type="project" value="UniProtKB-SubCell"/>
</dbReference>
<evidence type="ECO:0000259" key="6">
    <source>
        <dbReference type="Pfam" id="PF25967"/>
    </source>
</evidence>
<dbReference type="Gene3D" id="2.40.420.20">
    <property type="match status" value="1"/>
</dbReference>
<dbReference type="EMBL" id="FOCT01000010">
    <property type="protein sequence ID" value="SEO02590.1"/>
    <property type="molecule type" value="Genomic_DNA"/>
</dbReference>
<proteinExistence type="inferred from homology"/>
<comment type="similarity">
    <text evidence="2">Belongs to the membrane fusion protein (MFP) (TC 8.A.1) family.</text>
</comment>
<dbReference type="EMBL" id="FOHI01000009">
    <property type="protein sequence ID" value="SET58578.1"/>
    <property type="molecule type" value="Genomic_DNA"/>
</dbReference>
<feature type="domain" description="Multidrug resistance protein MdtA-like C-terminal permuted SH3" evidence="6">
    <location>
        <begin position="275"/>
        <end position="335"/>
    </location>
</feature>
<dbReference type="GO" id="GO:0046677">
    <property type="term" value="P:response to antibiotic"/>
    <property type="evidence" value="ECO:0007669"/>
    <property type="project" value="TreeGrafter"/>
</dbReference>
<dbReference type="PANTHER" id="PTHR30158">
    <property type="entry name" value="ACRA/E-RELATED COMPONENT OF DRUG EFFLUX TRANSPORTER"/>
    <property type="match status" value="1"/>
</dbReference>
<feature type="domain" description="Multidrug resistance protein MdtA-like beta-barrel" evidence="5">
    <location>
        <begin position="191"/>
        <end position="270"/>
    </location>
</feature>
<evidence type="ECO:0000256" key="2">
    <source>
        <dbReference type="ARBA" id="ARBA00009477"/>
    </source>
</evidence>
<evidence type="ECO:0000259" key="5">
    <source>
        <dbReference type="Pfam" id="PF25944"/>
    </source>
</evidence>
<dbReference type="Proteomes" id="UP000183339">
    <property type="component" value="Unassembled WGS sequence"/>
</dbReference>
<dbReference type="Gene3D" id="2.40.30.170">
    <property type="match status" value="1"/>
</dbReference>
<protein>
    <submittedName>
        <fullName evidence="8">Membrane fusion protein, multidrug efflux system</fullName>
    </submittedName>
</protein>
<name>A0A1I0FM65_9PROT</name>
<feature type="domain" description="Multidrug resistance protein MdtA-like barrel-sandwich hybrid" evidence="4">
    <location>
        <begin position="58"/>
        <end position="176"/>
    </location>
</feature>
<dbReference type="GO" id="GO:0005886">
    <property type="term" value="C:plasma membrane"/>
    <property type="evidence" value="ECO:0007669"/>
    <property type="project" value="TreeGrafter"/>
</dbReference>
<feature type="domain" description="Multidrug resistance protein MdtA-like alpha-helical hairpin" evidence="3">
    <location>
        <begin position="93"/>
        <end position="149"/>
    </location>
</feature>
<dbReference type="InterPro" id="IPR058624">
    <property type="entry name" value="MdtA-like_HH"/>
</dbReference>
<evidence type="ECO:0000313" key="7">
    <source>
        <dbReference type="EMBL" id="SEO02590.1"/>
    </source>
</evidence>
<dbReference type="Pfam" id="PF25876">
    <property type="entry name" value="HH_MFP_RND"/>
    <property type="match status" value="1"/>
</dbReference>